<keyword evidence="4" id="KW-1185">Reference proteome</keyword>
<keyword evidence="2" id="KW-0472">Membrane</keyword>
<evidence type="ECO:0000256" key="2">
    <source>
        <dbReference type="SAM" id="Phobius"/>
    </source>
</evidence>
<keyword evidence="2" id="KW-1133">Transmembrane helix</keyword>
<dbReference type="InParanoid" id="J7SCY3"/>
<evidence type="ECO:0000313" key="3">
    <source>
        <dbReference type="EMBL" id="CCM07018.1"/>
    </source>
</evidence>
<gene>
    <name evidence="3" type="ORF">FIBRA_09337</name>
</gene>
<dbReference type="RefSeq" id="XP_012177039.1">
    <property type="nucleotide sequence ID" value="XM_012321649.1"/>
</dbReference>
<dbReference type="GeneID" id="24101918"/>
<keyword evidence="2" id="KW-0812">Transmembrane</keyword>
<feature type="region of interest" description="Disordered" evidence="1">
    <location>
        <begin position="149"/>
        <end position="177"/>
    </location>
</feature>
<sequence>MASTTILAALLIATWFSLTLLILILALAVFYFKETYKIQLLLMHQPKTPILNQTPEWPSNGVQESDDSLLEFLDKGDFQYPIGPLPNVTHHPFLIPGPLESSHNDAIILYQFPGPLEVSQDDSGASTGSYYAVPIQFFPSSLAMSISSSPGPDLLPADSLTPESPSMPPLTSDISDNGSLAHAPNLQLLADVSEYIMASEGGSTAVTLRSL</sequence>
<dbReference type="AlphaFoldDB" id="J7SCY3"/>
<dbReference type="Proteomes" id="UP000006352">
    <property type="component" value="Unassembled WGS sequence"/>
</dbReference>
<organism evidence="3 4">
    <name type="scientific">Fibroporia radiculosa</name>
    <dbReference type="NCBI Taxonomy" id="599839"/>
    <lineage>
        <taxon>Eukaryota</taxon>
        <taxon>Fungi</taxon>
        <taxon>Dikarya</taxon>
        <taxon>Basidiomycota</taxon>
        <taxon>Agaricomycotina</taxon>
        <taxon>Agaricomycetes</taxon>
        <taxon>Polyporales</taxon>
        <taxon>Fibroporiaceae</taxon>
        <taxon>Fibroporia</taxon>
    </lineage>
</organism>
<protein>
    <submittedName>
        <fullName evidence="3">Uncharacterized protein</fullName>
    </submittedName>
</protein>
<dbReference type="EMBL" id="HE797614">
    <property type="protein sequence ID" value="CCM07018.1"/>
    <property type="molecule type" value="Genomic_DNA"/>
</dbReference>
<name>J7SCY3_9APHY</name>
<accession>J7SCY3</accession>
<reference evidence="3 4" key="1">
    <citation type="journal article" date="2012" name="Appl. Environ. Microbiol.">
        <title>Short-read sequencing for genomic analysis of the brown rot fungus Fibroporia radiculosa.</title>
        <authorList>
            <person name="Tang J.D."/>
            <person name="Perkins A.D."/>
            <person name="Sonstegard T.S."/>
            <person name="Schroeder S.G."/>
            <person name="Burgess S.C."/>
            <person name="Diehl S.V."/>
        </authorList>
    </citation>
    <scope>NUCLEOTIDE SEQUENCE [LARGE SCALE GENOMIC DNA]</scope>
    <source>
        <strain evidence="3 4">TFFH 294</strain>
    </source>
</reference>
<evidence type="ECO:0000256" key="1">
    <source>
        <dbReference type="SAM" id="MobiDB-lite"/>
    </source>
</evidence>
<proteinExistence type="predicted"/>
<feature type="transmembrane region" description="Helical" evidence="2">
    <location>
        <begin position="6"/>
        <end position="32"/>
    </location>
</feature>
<dbReference type="HOGENOM" id="CLU_1194917_0_0_1"/>
<evidence type="ECO:0000313" key="4">
    <source>
        <dbReference type="Proteomes" id="UP000006352"/>
    </source>
</evidence>